<feature type="compositionally biased region" description="Acidic residues" evidence="6">
    <location>
        <begin position="1"/>
        <end position="10"/>
    </location>
</feature>
<dbReference type="SUPFAM" id="SSF144083">
    <property type="entry name" value="Magnesium transport protein CorA, transmembrane region"/>
    <property type="match status" value="1"/>
</dbReference>
<dbReference type="HOGENOM" id="CLU_007127_11_0_1"/>
<dbReference type="Gene3D" id="1.20.58.340">
    <property type="entry name" value="Magnesium transport protein CorA, transmembrane region"/>
    <property type="match status" value="2"/>
</dbReference>
<dbReference type="GeneID" id="25290165"/>
<dbReference type="InterPro" id="IPR044089">
    <property type="entry name" value="Alr1-like"/>
</dbReference>
<feature type="transmembrane region" description="Helical" evidence="7">
    <location>
        <begin position="363"/>
        <end position="384"/>
    </location>
</feature>
<dbReference type="Proteomes" id="UP000053617">
    <property type="component" value="Unassembled WGS sequence"/>
</dbReference>
<evidence type="ECO:0008006" key="10">
    <source>
        <dbReference type="Google" id="ProtNLM"/>
    </source>
</evidence>
<evidence type="ECO:0000256" key="4">
    <source>
        <dbReference type="ARBA" id="ARBA00022989"/>
    </source>
</evidence>
<evidence type="ECO:0000256" key="3">
    <source>
        <dbReference type="ARBA" id="ARBA00022692"/>
    </source>
</evidence>
<evidence type="ECO:0000313" key="8">
    <source>
        <dbReference type="EMBL" id="KIX07441.1"/>
    </source>
</evidence>
<keyword evidence="9" id="KW-1185">Reference proteome</keyword>
<gene>
    <name evidence="8" type="ORF">Z518_02094</name>
</gene>
<comment type="subcellular location">
    <subcellularLocation>
        <location evidence="1">Membrane</location>
        <topology evidence="1">Multi-pass membrane protein</topology>
    </subcellularLocation>
</comment>
<dbReference type="Gene3D" id="3.30.460.20">
    <property type="entry name" value="CorA soluble domain-like"/>
    <property type="match status" value="1"/>
</dbReference>
<feature type="transmembrane region" description="Helical" evidence="7">
    <location>
        <begin position="328"/>
        <end position="351"/>
    </location>
</feature>
<feature type="compositionally biased region" description="Polar residues" evidence="6">
    <location>
        <begin position="18"/>
        <end position="29"/>
    </location>
</feature>
<evidence type="ECO:0000256" key="6">
    <source>
        <dbReference type="SAM" id="MobiDB-lite"/>
    </source>
</evidence>
<accession>A0A0D2IW23</accession>
<sequence length="387" mass="43320">MDNDDLESDSSEVREHTASSVAHGTPISQSESPRISLFLTRIGSFIHAENLDNLLSHQTSFRDASNMALFTKETWWLDILNPTDDEIDTVSETFSLHQLTTEDIKTREAVEKVESFKQYYFCSFRSFYQDNEANVKPTNLYVVVLKWGVVTFAFGQSQHAANVRKRIGKLDDGAPLSGHWICYALIDDIIDSFGPVISRIERETSAAENSILITPAHDSSPLLRQIYRCRNTVMALLGVLRSKATVIKGFARQHRDEQNTTGGADTNTTSIVAPRDKIDAYLDDIQDHVVTMMSDLDYFENTLSRLQLNYQAQLSTYGLQSRRRTIRVLGRMAAIGGLVMGLNVVCGLFGMNVPVPGGGVHNLFWWFGIFAFILVISAVSLVAIRIL</sequence>
<evidence type="ECO:0000256" key="2">
    <source>
        <dbReference type="ARBA" id="ARBA00009765"/>
    </source>
</evidence>
<evidence type="ECO:0000313" key="9">
    <source>
        <dbReference type="Proteomes" id="UP000053617"/>
    </source>
</evidence>
<dbReference type="SUPFAM" id="SSF143865">
    <property type="entry name" value="CorA soluble domain-like"/>
    <property type="match status" value="1"/>
</dbReference>
<keyword evidence="3 7" id="KW-0812">Transmembrane</keyword>
<dbReference type="PANTHER" id="PTHR21535:SF94">
    <property type="entry name" value="CORA FAMILY METAL ION TRANSPORTER (EUROFUNG)"/>
    <property type="match status" value="1"/>
</dbReference>
<dbReference type="CDD" id="cd12829">
    <property type="entry name" value="Alr1p-like"/>
    <property type="match status" value="1"/>
</dbReference>
<dbReference type="AlphaFoldDB" id="A0A0D2IW23"/>
<dbReference type="InterPro" id="IPR045863">
    <property type="entry name" value="CorA_TM1_TM2"/>
</dbReference>
<dbReference type="InterPro" id="IPR045861">
    <property type="entry name" value="CorA_cytoplasmic_dom"/>
</dbReference>
<evidence type="ECO:0000256" key="1">
    <source>
        <dbReference type="ARBA" id="ARBA00004141"/>
    </source>
</evidence>
<dbReference type="PANTHER" id="PTHR21535">
    <property type="entry name" value="MAGNESIUM AND COBALT TRANSPORT PROTEIN/MITOCHONDRIAL IMPORT INNER MEMBRANE TRANSLOCASE SUBUNIT TIM8"/>
    <property type="match status" value="1"/>
</dbReference>
<reference evidence="8 9" key="1">
    <citation type="submission" date="2015-01" db="EMBL/GenBank/DDBJ databases">
        <title>The Genome Sequence of Rhinocladiella mackenzie CBS 650.93.</title>
        <authorList>
            <consortium name="The Broad Institute Genomics Platform"/>
            <person name="Cuomo C."/>
            <person name="de Hoog S."/>
            <person name="Gorbushina A."/>
            <person name="Stielow B."/>
            <person name="Teixiera M."/>
            <person name="Abouelleil A."/>
            <person name="Chapman S.B."/>
            <person name="Priest M."/>
            <person name="Young S.K."/>
            <person name="Wortman J."/>
            <person name="Nusbaum C."/>
            <person name="Birren B."/>
        </authorList>
    </citation>
    <scope>NUCLEOTIDE SEQUENCE [LARGE SCALE GENOMIC DNA]</scope>
    <source>
        <strain evidence="8 9">CBS 650.93</strain>
    </source>
</reference>
<evidence type="ECO:0000256" key="7">
    <source>
        <dbReference type="SAM" id="Phobius"/>
    </source>
</evidence>
<dbReference type="STRING" id="1442369.A0A0D2IW23"/>
<name>A0A0D2IW23_9EURO</name>
<dbReference type="GO" id="GO:0005886">
    <property type="term" value="C:plasma membrane"/>
    <property type="evidence" value="ECO:0007669"/>
    <property type="project" value="TreeGrafter"/>
</dbReference>
<evidence type="ECO:0000256" key="5">
    <source>
        <dbReference type="ARBA" id="ARBA00023136"/>
    </source>
</evidence>
<dbReference type="InterPro" id="IPR002523">
    <property type="entry name" value="MgTranspt_CorA/ZnTranspt_ZntB"/>
</dbReference>
<dbReference type="EMBL" id="KN847476">
    <property type="protein sequence ID" value="KIX07441.1"/>
    <property type="molecule type" value="Genomic_DNA"/>
</dbReference>
<dbReference type="Pfam" id="PF01544">
    <property type="entry name" value="CorA"/>
    <property type="match status" value="1"/>
</dbReference>
<keyword evidence="4 7" id="KW-1133">Transmembrane helix</keyword>
<feature type="region of interest" description="Disordered" evidence="6">
    <location>
        <begin position="1"/>
        <end position="29"/>
    </location>
</feature>
<dbReference type="RefSeq" id="XP_013274577.1">
    <property type="nucleotide sequence ID" value="XM_013419123.1"/>
</dbReference>
<dbReference type="VEuPathDB" id="FungiDB:Z518_02094"/>
<proteinExistence type="inferred from homology"/>
<keyword evidence="5 7" id="KW-0472">Membrane</keyword>
<comment type="similarity">
    <text evidence="2">Belongs to the CorA metal ion transporter (MIT) (TC 1.A.35) family.</text>
</comment>
<dbReference type="OrthoDB" id="29879at2759"/>
<dbReference type="GO" id="GO:0010961">
    <property type="term" value="P:intracellular magnesium ion homeostasis"/>
    <property type="evidence" value="ECO:0007669"/>
    <property type="project" value="TreeGrafter"/>
</dbReference>
<organism evidence="8 9">
    <name type="scientific">Rhinocladiella mackenziei CBS 650.93</name>
    <dbReference type="NCBI Taxonomy" id="1442369"/>
    <lineage>
        <taxon>Eukaryota</taxon>
        <taxon>Fungi</taxon>
        <taxon>Dikarya</taxon>
        <taxon>Ascomycota</taxon>
        <taxon>Pezizomycotina</taxon>
        <taxon>Eurotiomycetes</taxon>
        <taxon>Chaetothyriomycetidae</taxon>
        <taxon>Chaetothyriales</taxon>
        <taxon>Herpotrichiellaceae</taxon>
        <taxon>Rhinocladiella</taxon>
    </lineage>
</organism>
<dbReference type="GO" id="GO:0015095">
    <property type="term" value="F:magnesium ion transmembrane transporter activity"/>
    <property type="evidence" value="ECO:0007669"/>
    <property type="project" value="InterPro"/>
</dbReference>
<protein>
    <recommendedName>
        <fullName evidence="10">Magnesium transporter</fullName>
    </recommendedName>
</protein>